<proteinExistence type="predicted"/>
<name>A0A7Y9JYT2_9CELL</name>
<feature type="transmembrane region" description="Helical" evidence="1">
    <location>
        <begin position="20"/>
        <end position="44"/>
    </location>
</feature>
<keyword evidence="1" id="KW-0472">Membrane</keyword>
<evidence type="ECO:0000313" key="4">
    <source>
        <dbReference type="EMBL" id="NYD86074.1"/>
    </source>
</evidence>
<dbReference type="EMBL" id="BONN01000001">
    <property type="protein sequence ID" value="GIG30919.1"/>
    <property type="molecule type" value="Genomic_DNA"/>
</dbReference>
<evidence type="ECO:0000313" key="5">
    <source>
        <dbReference type="Proteomes" id="UP000577956"/>
    </source>
</evidence>
<keyword evidence="1" id="KW-0812">Transmembrane</keyword>
<reference evidence="4 5" key="1">
    <citation type="submission" date="2020-07" db="EMBL/GenBank/DDBJ databases">
        <title>Sequencing the genomes of 1000 actinobacteria strains.</title>
        <authorList>
            <person name="Klenk H.-P."/>
        </authorList>
    </citation>
    <scope>NUCLEOTIDE SEQUENCE [LARGE SCALE GENOMIC DNA]</scope>
    <source>
        <strain evidence="4 5">DSM 24482</strain>
    </source>
</reference>
<keyword evidence="6" id="KW-1185">Reference proteome</keyword>
<organism evidence="4 5">
    <name type="scientific">Cellulomonas oligotrophica</name>
    <dbReference type="NCBI Taxonomy" id="931536"/>
    <lineage>
        <taxon>Bacteria</taxon>
        <taxon>Bacillati</taxon>
        <taxon>Actinomycetota</taxon>
        <taxon>Actinomycetes</taxon>
        <taxon>Micrococcales</taxon>
        <taxon>Cellulomonadaceae</taxon>
        <taxon>Cellulomonas</taxon>
    </lineage>
</organism>
<gene>
    <name evidence="4" type="ORF">BKA21_001623</name>
    <name evidence="3" type="ORF">Col01nite_00780</name>
</gene>
<evidence type="ECO:0000256" key="1">
    <source>
        <dbReference type="SAM" id="Phobius"/>
    </source>
</evidence>
<dbReference type="Proteomes" id="UP000618382">
    <property type="component" value="Unassembled WGS sequence"/>
</dbReference>
<dbReference type="InterPro" id="IPR025241">
    <property type="entry name" value="DUF4190"/>
</dbReference>
<keyword evidence="1" id="KW-1133">Transmembrane helix</keyword>
<feature type="transmembrane region" description="Helical" evidence="1">
    <location>
        <begin position="56"/>
        <end position="89"/>
    </location>
</feature>
<protein>
    <recommendedName>
        <fullName evidence="2">DUF4190 domain-containing protein</fullName>
    </recommendedName>
</protein>
<evidence type="ECO:0000259" key="2">
    <source>
        <dbReference type="Pfam" id="PF13828"/>
    </source>
</evidence>
<dbReference type="EMBL" id="JACCBK010000001">
    <property type="protein sequence ID" value="NYD86074.1"/>
    <property type="molecule type" value="Genomic_DNA"/>
</dbReference>
<sequence length="90" mass="9004">MHPAPLPPAYAAAPPRTNTLAVVTLVLGVLGFALLPVVLGHLALAQVRRTGERGAALAVVGLVLGYLTCALYALVAVLVLGGGIVLWGAG</sequence>
<dbReference type="Proteomes" id="UP000577956">
    <property type="component" value="Unassembled WGS sequence"/>
</dbReference>
<evidence type="ECO:0000313" key="3">
    <source>
        <dbReference type="EMBL" id="GIG30919.1"/>
    </source>
</evidence>
<accession>A0A7Y9JYT2</accession>
<evidence type="ECO:0000313" key="6">
    <source>
        <dbReference type="Proteomes" id="UP000618382"/>
    </source>
</evidence>
<reference evidence="3 6" key="2">
    <citation type="submission" date="2021-01" db="EMBL/GenBank/DDBJ databases">
        <title>Whole genome shotgun sequence of Cellulomonas oligotrophica NBRC 109435.</title>
        <authorList>
            <person name="Komaki H."/>
            <person name="Tamura T."/>
        </authorList>
    </citation>
    <scope>NUCLEOTIDE SEQUENCE [LARGE SCALE GENOMIC DNA]</scope>
    <source>
        <strain evidence="3 6">NBRC 109435</strain>
    </source>
</reference>
<dbReference type="AlphaFoldDB" id="A0A7Y9JYT2"/>
<dbReference type="RefSeq" id="WP_203793364.1">
    <property type="nucleotide sequence ID" value="NZ_BAABFI010000002.1"/>
</dbReference>
<feature type="domain" description="DUF4190" evidence="2">
    <location>
        <begin position="20"/>
        <end position="74"/>
    </location>
</feature>
<comment type="caution">
    <text evidence="4">The sequence shown here is derived from an EMBL/GenBank/DDBJ whole genome shotgun (WGS) entry which is preliminary data.</text>
</comment>
<dbReference type="Pfam" id="PF13828">
    <property type="entry name" value="DUF4190"/>
    <property type="match status" value="1"/>
</dbReference>